<evidence type="ECO:0000256" key="2">
    <source>
        <dbReference type="ARBA" id="ARBA00024228"/>
    </source>
</evidence>
<gene>
    <name evidence="4" type="primary">MIX23</name>
</gene>
<accession>A0A4X2K623</accession>
<proteinExistence type="inferred from homology"/>
<dbReference type="PANTHER" id="PTHR31905:SF2">
    <property type="entry name" value="PROTEIN MIX23"/>
    <property type="match status" value="1"/>
</dbReference>
<dbReference type="Proteomes" id="UP000314987">
    <property type="component" value="Unassembled WGS sequence"/>
</dbReference>
<evidence type="ECO:0000256" key="3">
    <source>
        <dbReference type="ARBA" id="ARBA00030733"/>
    </source>
</evidence>
<name>A0A4X2K623_VOMUR</name>
<evidence type="ECO:0000313" key="5">
    <source>
        <dbReference type="Proteomes" id="UP000314987"/>
    </source>
</evidence>
<comment type="similarity">
    <text evidence="1">Belongs to the MIX23 family.</text>
</comment>
<reference evidence="4" key="3">
    <citation type="submission" date="2025-09" db="UniProtKB">
        <authorList>
            <consortium name="Ensembl"/>
        </authorList>
    </citation>
    <scope>IDENTIFICATION</scope>
</reference>
<dbReference type="GO" id="GO:0005758">
    <property type="term" value="C:mitochondrial intermembrane space"/>
    <property type="evidence" value="ECO:0007669"/>
    <property type="project" value="InterPro"/>
</dbReference>
<dbReference type="Pfam" id="PF09774">
    <property type="entry name" value="MIX23"/>
    <property type="match status" value="1"/>
</dbReference>
<organism evidence="4 5">
    <name type="scientific">Vombatus ursinus</name>
    <name type="common">Common wombat</name>
    <dbReference type="NCBI Taxonomy" id="29139"/>
    <lineage>
        <taxon>Eukaryota</taxon>
        <taxon>Metazoa</taxon>
        <taxon>Chordata</taxon>
        <taxon>Craniata</taxon>
        <taxon>Vertebrata</taxon>
        <taxon>Euteleostomi</taxon>
        <taxon>Mammalia</taxon>
        <taxon>Metatheria</taxon>
        <taxon>Diprotodontia</taxon>
        <taxon>Vombatidae</taxon>
        <taxon>Vombatus</taxon>
    </lineage>
</organism>
<protein>
    <recommendedName>
        <fullName evidence="2">Protein MIX23</fullName>
    </recommendedName>
    <alternativeName>
        <fullName evidence="3">Coiled-coil domain-containing protein 58</fullName>
    </alternativeName>
</protein>
<reference evidence="5" key="1">
    <citation type="submission" date="2018-12" db="EMBL/GenBank/DDBJ databases">
        <authorList>
            <person name="Yazar S."/>
        </authorList>
    </citation>
    <scope>NUCLEOTIDE SEQUENCE [LARGE SCALE GENOMIC DNA]</scope>
</reference>
<dbReference type="GeneTree" id="ENSGT00390000011053"/>
<evidence type="ECO:0000256" key="1">
    <source>
        <dbReference type="ARBA" id="ARBA00024204"/>
    </source>
</evidence>
<dbReference type="AlphaFoldDB" id="A0A4X2K623"/>
<reference evidence="4" key="2">
    <citation type="submission" date="2025-08" db="UniProtKB">
        <authorList>
            <consortium name="Ensembl"/>
        </authorList>
    </citation>
    <scope>IDENTIFICATION</scope>
</reference>
<dbReference type="Ensembl" id="ENSVURT00010008385.1">
    <property type="protein sequence ID" value="ENSVURP00010007424.1"/>
    <property type="gene ID" value="ENSVURG00010005713.1"/>
</dbReference>
<sequence length="102" mass="11885">MSAPSGGVNCEEIAEFQLMEAHASRDKVIKNCIAQTSAIVNTLQEQREKDLNDLTLLKQIRKEQTKLKWMQSELNVEEVVNDRSWKVFNERCRVHFKPPKKE</sequence>
<keyword evidence="5" id="KW-1185">Reference proteome</keyword>
<evidence type="ECO:0000313" key="4">
    <source>
        <dbReference type="Ensembl" id="ENSVURP00010007424.1"/>
    </source>
</evidence>
<dbReference type="InterPro" id="IPR019171">
    <property type="entry name" value="MIX23"/>
</dbReference>
<dbReference type="PANTHER" id="PTHR31905">
    <property type="entry name" value="COILED-COIL DOMAIN-CONTAINING PROTEIN 58"/>
    <property type="match status" value="1"/>
</dbReference>